<keyword evidence="2" id="KW-0378">Hydrolase</keyword>
<evidence type="ECO:0000256" key="4">
    <source>
        <dbReference type="ARBA" id="ARBA00022840"/>
    </source>
</evidence>
<dbReference type="InterPro" id="IPR014001">
    <property type="entry name" value="Helicase_ATP-bd"/>
</dbReference>
<protein>
    <recommendedName>
        <fullName evidence="5">Helicase ATP-binding domain-containing protein</fullName>
    </recommendedName>
</protein>
<dbReference type="GO" id="GO:0016787">
    <property type="term" value="F:hydrolase activity"/>
    <property type="evidence" value="ECO:0007669"/>
    <property type="project" value="UniProtKB-KW"/>
</dbReference>
<evidence type="ECO:0000256" key="1">
    <source>
        <dbReference type="ARBA" id="ARBA00022741"/>
    </source>
</evidence>
<feature type="domain" description="Helicase ATP-binding" evidence="5">
    <location>
        <begin position="60"/>
        <end position="150"/>
    </location>
</feature>
<dbReference type="Proteomes" id="UP001328107">
    <property type="component" value="Unassembled WGS sequence"/>
</dbReference>
<comment type="caution">
    <text evidence="6">The sequence shown here is derived from an EMBL/GenBank/DDBJ whole genome shotgun (WGS) entry which is preliminary data.</text>
</comment>
<dbReference type="InterPro" id="IPR011545">
    <property type="entry name" value="DEAD/DEAH_box_helicase_dom"/>
</dbReference>
<keyword evidence="4" id="KW-0067">ATP-binding</keyword>
<organism evidence="6 7">
    <name type="scientific">Pristionchus mayeri</name>
    <dbReference type="NCBI Taxonomy" id="1317129"/>
    <lineage>
        <taxon>Eukaryota</taxon>
        <taxon>Metazoa</taxon>
        <taxon>Ecdysozoa</taxon>
        <taxon>Nematoda</taxon>
        <taxon>Chromadorea</taxon>
        <taxon>Rhabditida</taxon>
        <taxon>Rhabditina</taxon>
        <taxon>Diplogasteromorpha</taxon>
        <taxon>Diplogasteroidea</taxon>
        <taxon>Neodiplogasteridae</taxon>
        <taxon>Pristionchus</taxon>
    </lineage>
</organism>
<dbReference type="InterPro" id="IPR000629">
    <property type="entry name" value="RNA-helicase_DEAD-box_CS"/>
</dbReference>
<name>A0AAN5I641_9BILA</name>
<keyword evidence="3" id="KW-0347">Helicase</keyword>
<evidence type="ECO:0000259" key="5">
    <source>
        <dbReference type="PROSITE" id="PS51192"/>
    </source>
</evidence>
<dbReference type="GO" id="GO:0005524">
    <property type="term" value="F:ATP binding"/>
    <property type="evidence" value="ECO:0007669"/>
    <property type="project" value="UniProtKB-KW"/>
</dbReference>
<proteinExistence type="predicted"/>
<feature type="non-terminal residue" evidence="6">
    <location>
        <position position="1"/>
    </location>
</feature>
<dbReference type="SUPFAM" id="SSF52540">
    <property type="entry name" value="P-loop containing nucleoside triphosphate hydrolases"/>
    <property type="match status" value="1"/>
</dbReference>
<dbReference type="Gene3D" id="3.40.50.300">
    <property type="entry name" value="P-loop containing nucleotide triphosphate hydrolases"/>
    <property type="match status" value="2"/>
</dbReference>
<evidence type="ECO:0000313" key="6">
    <source>
        <dbReference type="EMBL" id="GMR53787.1"/>
    </source>
</evidence>
<dbReference type="Pfam" id="PF00270">
    <property type="entry name" value="DEAD"/>
    <property type="match status" value="1"/>
</dbReference>
<dbReference type="GO" id="GO:0003676">
    <property type="term" value="F:nucleic acid binding"/>
    <property type="evidence" value="ECO:0007669"/>
    <property type="project" value="InterPro"/>
</dbReference>
<keyword evidence="7" id="KW-1185">Reference proteome</keyword>
<dbReference type="GO" id="GO:0005829">
    <property type="term" value="C:cytosol"/>
    <property type="evidence" value="ECO:0007669"/>
    <property type="project" value="TreeGrafter"/>
</dbReference>
<evidence type="ECO:0000256" key="2">
    <source>
        <dbReference type="ARBA" id="ARBA00022801"/>
    </source>
</evidence>
<evidence type="ECO:0000256" key="3">
    <source>
        <dbReference type="ARBA" id="ARBA00022806"/>
    </source>
</evidence>
<evidence type="ECO:0000313" key="7">
    <source>
        <dbReference type="Proteomes" id="UP001328107"/>
    </source>
</evidence>
<dbReference type="InterPro" id="IPR050079">
    <property type="entry name" value="DEAD_box_RNA_helicase"/>
</dbReference>
<dbReference type="InterPro" id="IPR027417">
    <property type="entry name" value="P-loop_NTPase"/>
</dbReference>
<feature type="non-terminal residue" evidence="6">
    <location>
        <position position="150"/>
    </location>
</feature>
<accession>A0AAN5I641</accession>
<reference evidence="7" key="1">
    <citation type="submission" date="2022-10" db="EMBL/GenBank/DDBJ databases">
        <title>Genome assembly of Pristionchus species.</title>
        <authorList>
            <person name="Yoshida K."/>
            <person name="Sommer R.J."/>
        </authorList>
    </citation>
    <scope>NUCLEOTIDE SEQUENCE [LARGE SCALE GENOMIC DNA]</scope>
    <source>
        <strain evidence="7">RS5460</strain>
    </source>
</reference>
<dbReference type="PROSITE" id="PS51192">
    <property type="entry name" value="HELICASE_ATP_BIND_1"/>
    <property type="match status" value="1"/>
</dbReference>
<dbReference type="EMBL" id="BTRK01000005">
    <property type="protein sequence ID" value="GMR53787.1"/>
    <property type="molecule type" value="Genomic_DNA"/>
</dbReference>
<dbReference type="PANTHER" id="PTHR47959">
    <property type="entry name" value="ATP-DEPENDENT RNA HELICASE RHLE-RELATED"/>
    <property type="match status" value="1"/>
</dbReference>
<dbReference type="GO" id="GO:0003724">
    <property type="term" value="F:RNA helicase activity"/>
    <property type="evidence" value="ECO:0007669"/>
    <property type="project" value="TreeGrafter"/>
</dbReference>
<sequence length="150" mass="16554">ALFKDHIEKGTMFDKFFDQKVELSLGSGKKLTEAEVLKAESTNVTKAGYSKPTPIQKYAMANIQNGKDLMACSQTGSGKTAAFLLPIMSKLMKDGDLSNFSEATCSPRVLILAPTRELAIQIHKIISLEQTKYLILDEADRMLDMGFSED</sequence>
<keyword evidence="1" id="KW-0547">Nucleotide-binding</keyword>
<dbReference type="AlphaFoldDB" id="A0AAN5I641"/>
<gene>
    <name evidence="6" type="ORF">PMAYCL1PPCAC_23982</name>
</gene>
<dbReference type="PANTHER" id="PTHR47959:SF1">
    <property type="entry name" value="ATP-DEPENDENT RNA HELICASE DBPA"/>
    <property type="match status" value="1"/>
</dbReference>
<dbReference type="PROSITE" id="PS00039">
    <property type="entry name" value="DEAD_ATP_HELICASE"/>
    <property type="match status" value="1"/>
</dbReference>